<dbReference type="Gene3D" id="2.60.120.10">
    <property type="entry name" value="Jelly Rolls"/>
    <property type="match status" value="1"/>
</dbReference>
<sequence length="483" mass="54694">METAMVGAARVLLAGGESKFKDEHPWFVAVCHAGMFLESIAFFQSDIYYLRVVEMTAAGLIFCYTFVATRNPLDCHAIWSLIHIAINLAKILQVKLREWHALRLIKPWDREVWQRYFQDFTLSEFVALFYTYEWVILEKDQEIIRQGEPVEYLWLVFDGTLGIFLDDRDTSSSIASLRKGQFIGEMAYFTGEHASASVRSTTAAALIRWDMHLVHKKVHTHSHSPEASAFRKLPSHFCRDLTRKMRNESRKSFAVMKMRGQSFAGDLQRVRPHGVNKPRRSSFLHGDSGAENDEEKGGDADTTADDEDVDDNAYAMEDDIDEESEAAALRDLREEYEQHKQRLSSITLGEAYKNGNDPSHRTASAVVTSVGRRLSNFMIGTPIVPVDQQTDEVRFGEVVRSPGRRVSGFDGDVAPTTAVPTPHATRKVTPIMEETSADTDERGDAYSSKQSSLEPKQFFPLSQQTNLNINLQRRSSHEPPPQQ</sequence>
<keyword evidence="5" id="KW-1185">Reference proteome</keyword>
<evidence type="ECO:0000256" key="1">
    <source>
        <dbReference type="SAM" id="Coils"/>
    </source>
</evidence>
<dbReference type="PROSITE" id="PS50042">
    <property type="entry name" value="CNMP_BINDING_3"/>
    <property type="match status" value="1"/>
</dbReference>
<dbReference type="SUPFAM" id="SSF51206">
    <property type="entry name" value="cAMP-binding domain-like"/>
    <property type="match status" value="1"/>
</dbReference>
<dbReference type="InterPro" id="IPR018490">
    <property type="entry name" value="cNMP-bd_dom_sf"/>
</dbReference>
<evidence type="ECO:0000256" key="2">
    <source>
        <dbReference type="SAM" id="MobiDB-lite"/>
    </source>
</evidence>
<accession>A0A830HVP2</accession>
<dbReference type="InterPro" id="IPR014710">
    <property type="entry name" value="RmlC-like_jellyroll"/>
</dbReference>
<dbReference type="CDD" id="cd00038">
    <property type="entry name" value="CAP_ED"/>
    <property type="match status" value="1"/>
</dbReference>
<comment type="caution">
    <text evidence="4">The sequence shown here is derived from an EMBL/GenBank/DDBJ whole genome shotgun (WGS) entry which is preliminary data.</text>
</comment>
<evidence type="ECO:0000313" key="5">
    <source>
        <dbReference type="Proteomes" id="UP000660262"/>
    </source>
</evidence>
<feature type="region of interest" description="Disordered" evidence="2">
    <location>
        <begin position="406"/>
        <end position="483"/>
    </location>
</feature>
<gene>
    <name evidence="4" type="ORF">PPROV_000957400</name>
</gene>
<dbReference type="InterPro" id="IPR000595">
    <property type="entry name" value="cNMP-bd_dom"/>
</dbReference>
<proteinExistence type="predicted"/>
<name>A0A830HVP2_9CHLO</name>
<dbReference type="SMART" id="SM00100">
    <property type="entry name" value="cNMP"/>
    <property type="match status" value="1"/>
</dbReference>
<keyword evidence="1" id="KW-0175">Coiled coil</keyword>
<feature type="compositionally biased region" description="Polar residues" evidence="2">
    <location>
        <begin position="447"/>
        <end position="473"/>
    </location>
</feature>
<organism evidence="4 5">
    <name type="scientific">Pycnococcus provasolii</name>
    <dbReference type="NCBI Taxonomy" id="41880"/>
    <lineage>
        <taxon>Eukaryota</taxon>
        <taxon>Viridiplantae</taxon>
        <taxon>Chlorophyta</taxon>
        <taxon>Pseudoscourfieldiophyceae</taxon>
        <taxon>Pseudoscourfieldiales</taxon>
        <taxon>Pycnococcaceae</taxon>
        <taxon>Pycnococcus</taxon>
    </lineage>
</organism>
<dbReference type="Pfam" id="PF00027">
    <property type="entry name" value="cNMP_binding"/>
    <property type="match status" value="1"/>
</dbReference>
<feature type="coiled-coil region" evidence="1">
    <location>
        <begin position="322"/>
        <end position="349"/>
    </location>
</feature>
<feature type="compositionally biased region" description="Basic residues" evidence="2">
    <location>
        <begin position="270"/>
        <end position="282"/>
    </location>
</feature>
<feature type="region of interest" description="Disordered" evidence="2">
    <location>
        <begin position="264"/>
        <end position="310"/>
    </location>
</feature>
<reference evidence="4" key="1">
    <citation type="submission" date="2020-10" db="EMBL/GenBank/DDBJ databases">
        <title>Unveiling of a novel bifunctional photoreceptor, Dualchrome1, isolated from a cosmopolitan green alga.</title>
        <authorList>
            <person name="Suzuki S."/>
            <person name="Kawachi M."/>
        </authorList>
    </citation>
    <scope>NUCLEOTIDE SEQUENCE</scope>
    <source>
        <strain evidence="4">NIES 2893</strain>
    </source>
</reference>
<dbReference type="Proteomes" id="UP000660262">
    <property type="component" value="Unassembled WGS sequence"/>
</dbReference>
<feature type="compositionally biased region" description="Acidic residues" evidence="2">
    <location>
        <begin position="290"/>
        <end position="310"/>
    </location>
</feature>
<dbReference type="EMBL" id="BNJQ01000031">
    <property type="protein sequence ID" value="GHP10843.1"/>
    <property type="molecule type" value="Genomic_DNA"/>
</dbReference>
<dbReference type="AlphaFoldDB" id="A0A830HVP2"/>
<evidence type="ECO:0000313" key="4">
    <source>
        <dbReference type="EMBL" id="GHP10843.1"/>
    </source>
</evidence>
<dbReference type="OrthoDB" id="10637421at2759"/>
<feature type="domain" description="Cyclic nucleotide-binding" evidence="3">
    <location>
        <begin position="116"/>
        <end position="210"/>
    </location>
</feature>
<evidence type="ECO:0000259" key="3">
    <source>
        <dbReference type="PROSITE" id="PS50042"/>
    </source>
</evidence>
<feature type="compositionally biased region" description="Low complexity" evidence="2">
    <location>
        <begin position="413"/>
        <end position="423"/>
    </location>
</feature>
<protein>
    <recommendedName>
        <fullName evidence="3">Cyclic nucleotide-binding domain-containing protein</fullName>
    </recommendedName>
</protein>